<feature type="domain" description="FIMAH" evidence="1">
    <location>
        <begin position="317"/>
        <end position="388"/>
    </location>
</feature>
<evidence type="ECO:0008006" key="5">
    <source>
        <dbReference type="Google" id="ProtNLM"/>
    </source>
</evidence>
<dbReference type="Proteomes" id="UP000034298">
    <property type="component" value="Unassembled WGS sequence"/>
</dbReference>
<accession>A0A0F8EL30</accession>
<dbReference type="AlphaFoldDB" id="A0A0F8EL30"/>
<protein>
    <recommendedName>
        <fullName evidence="5">PEF-CTERM sorting domain-containing protein</fullName>
    </recommendedName>
</protein>
<name>A0A0F8EL30_METMZ</name>
<evidence type="ECO:0000259" key="1">
    <source>
        <dbReference type="Pfam" id="PF22888"/>
    </source>
</evidence>
<dbReference type="Pfam" id="PF22888">
    <property type="entry name" value="FIMAH"/>
    <property type="match status" value="1"/>
</dbReference>
<dbReference type="RefSeq" id="WP_048046214.1">
    <property type="nucleotide sequence ID" value="NZ_JJPC01000149.1"/>
</dbReference>
<dbReference type="InterPro" id="IPR017474">
    <property type="entry name" value="PEF_CTERM_C"/>
</dbReference>
<proteinExistence type="predicted"/>
<dbReference type="InterPro" id="IPR054470">
    <property type="entry name" value="FIMAH_dom"/>
</dbReference>
<evidence type="ECO:0000259" key="2">
    <source>
        <dbReference type="Pfam" id="PF26596"/>
    </source>
</evidence>
<dbReference type="Pfam" id="PF26596">
    <property type="entry name" value="PEF-CTERM_ARCH"/>
    <property type="match status" value="1"/>
</dbReference>
<feature type="domain" description="PEF-CTERM protein sorting" evidence="2">
    <location>
        <begin position="402"/>
        <end position="426"/>
    </location>
</feature>
<evidence type="ECO:0000313" key="3">
    <source>
        <dbReference type="EMBL" id="KKG30874.1"/>
    </source>
</evidence>
<gene>
    <name evidence="3" type="ORF">DU30_13755</name>
</gene>
<organism evidence="3 4">
    <name type="scientific">Methanosarcina mazei</name>
    <name type="common">Methanosarcina frisia</name>
    <dbReference type="NCBI Taxonomy" id="2209"/>
    <lineage>
        <taxon>Archaea</taxon>
        <taxon>Methanobacteriati</taxon>
        <taxon>Methanobacteriota</taxon>
        <taxon>Stenosarchaea group</taxon>
        <taxon>Methanomicrobia</taxon>
        <taxon>Methanosarcinales</taxon>
        <taxon>Methanosarcinaceae</taxon>
        <taxon>Methanosarcina</taxon>
    </lineage>
</organism>
<dbReference type="EMBL" id="JJPC01000149">
    <property type="protein sequence ID" value="KKG30874.1"/>
    <property type="molecule type" value="Genomic_DNA"/>
</dbReference>
<sequence>MRGVEKQRKHVLTRVLGIVVLLLLILVSVASAEQTVIDSITTDPERPIYVDHGSVMYADFTVTVNIINPPAGGYLGADVGCGPTDIVLIDDNGMATFEGHIQIAYDRDDMFVYHECPASITIHVYDAQGNFVAYAEKYIRTMMLYNINPIITWNVPEVISYGTPLSSTQLNAVALNPLNGNSISGTFVYTPVEGTVLSEGTHTLHVEFIPDDTVNYKTASKDVTIEVYDPVPPITWNNPADITYGTALSSTQLNAVSQWEWVDGTFVYTPVEGTVLSEGTHTLHVEFIPDDTETYTTASKDVTINVLTHVQEIQQITAEVQSLNLAPEEANLLIVKLDTATKNLNKGNTLGAATELNAFTNQVNAYINNGKISLSEGQVLIDDTNDLIKAMDNVFNFPAKSVPEFPSIALPMISVVGLLLLSGRKRNS</sequence>
<dbReference type="PATRIC" id="fig|2209.62.peg.2944"/>
<reference evidence="3 4" key="1">
    <citation type="journal article" date="2015" name="ISME J.">
        <title>Genomic and phenotypic differentiation among Methanosarcina mazei populations from Columbia River sediment.</title>
        <authorList>
            <person name="Youngblut N.D."/>
            <person name="Wirth J.S."/>
            <person name="Henriksen J.R."/>
            <person name="Smith M."/>
            <person name="Simon H."/>
            <person name="Metcalf W.W."/>
            <person name="Whitaker R.J."/>
        </authorList>
    </citation>
    <scope>NUCLEOTIDE SEQUENCE [LARGE SCALE GENOMIC DNA]</scope>
    <source>
        <strain evidence="3 4">3.F.A.1B.1</strain>
    </source>
</reference>
<evidence type="ECO:0000313" key="4">
    <source>
        <dbReference type="Proteomes" id="UP000034298"/>
    </source>
</evidence>
<comment type="caution">
    <text evidence="3">The sequence shown here is derived from an EMBL/GenBank/DDBJ whole genome shotgun (WGS) entry which is preliminary data.</text>
</comment>